<evidence type="ECO:0000259" key="6">
    <source>
        <dbReference type="Pfam" id="PF01266"/>
    </source>
</evidence>
<comment type="catalytic activity">
    <reaction evidence="4">
        <text>glycine + O2 + H2O = glyoxylate + H2O2 + NH4(+)</text>
        <dbReference type="Rhea" id="RHEA:11532"/>
        <dbReference type="ChEBI" id="CHEBI:15377"/>
        <dbReference type="ChEBI" id="CHEBI:15379"/>
        <dbReference type="ChEBI" id="CHEBI:16240"/>
        <dbReference type="ChEBI" id="CHEBI:28938"/>
        <dbReference type="ChEBI" id="CHEBI:36655"/>
        <dbReference type="ChEBI" id="CHEBI:57305"/>
        <dbReference type="EC" id="1.4.3.19"/>
    </reaction>
</comment>
<feature type="domain" description="FAD dependent oxidoreductase" evidence="6">
    <location>
        <begin position="6"/>
        <end position="353"/>
    </location>
</feature>
<dbReference type="EC" id="1.4.3.19" evidence="5"/>
<dbReference type="Pfam" id="PF01266">
    <property type="entry name" value="DAO"/>
    <property type="match status" value="1"/>
</dbReference>
<proteinExistence type="predicted"/>
<comment type="pathway">
    <text evidence="1">Cofactor biosynthesis; thiamine diphosphate biosynthesis.</text>
</comment>
<organism evidence="7 8">
    <name type="scientific">Paraoerskovia marina</name>
    <dbReference type="NCBI Taxonomy" id="545619"/>
    <lineage>
        <taxon>Bacteria</taxon>
        <taxon>Bacillati</taxon>
        <taxon>Actinomycetota</taxon>
        <taxon>Actinomycetes</taxon>
        <taxon>Micrococcales</taxon>
        <taxon>Cellulomonadaceae</taxon>
        <taxon>Paraoerskovia</taxon>
    </lineage>
</organism>
<evidence type="ECO:0000256" key="1">
    <source>
        <dbReference type="ARBA" id="ARBA00004948"/>
    </source>
</evidence>
<dbReference type="SUPFAM" id="SSF51905">
    <property type="entry name" value="FAD/NAD(P)-binding domain"/>
    <property type="match status" value="1"/>
</dbReference>
<dbReference type="NCBIfam" id="TIGR02352">
    <property type="entry name" value="thiamin_ThiO"/>
    <property type="match status" value="1"/>
</dbReference>
<evidence type="ECO:0000313" key="7">
    <source>
        <dbReference type="EMBL" id="SDS79409.1"/>
    </source>
</evidence>
<dbReference type="InterPro" id="IPR036188">
    <property type="entry name" value="FAD/NAD-bd_sf"/>
</dbReference>
<reference evidence="7 8" key="1">
    <citation type="submission" date="2016-10" db="EMBL/GenBank/DDBJ databases">
        <authorList>
            <person name="de Groot N.N."/>
        </authorList>
    </citation>
    <scope>NUCLEOTIDE SEQUENCE [LARGE SCALE GENOMIC DNA]</scope>
    <source>
        <strain evidence="7 8">DSM 22126</strain>
    </source>
</reference>
<evidence type="ECO:0000256" key="5">
    <source>
        <dbReference type="ARBA" id="ARBA00050018"/>
    </source>
</evidence>
<dbReference type="OrthoDB" id="3214401at2"/>
<dbReference type="eggNOG" id="COG0665">
    <property type="taxonomic scope" value="Bacteria"/>
</dbReference>
<dbReference type="GO" id="GO:0005737">
    <property type="term" value="C:cytoplasm"/>
    <property type="evidence" value="ECO:0007669"/>
    <property type="project" value="TreeGrafter"/>
</dbReference>
<keyword evidence="8" id="KW-1185">Reference proteome</keyword>
<dbReference type="UniPathway" id="UPA00060"/>
<evidence type="ECO:0000256" key="3">
    <source>
        <dbReference type="ARBA" id="ARBA00023002"/>
    </source>
</evidence>
<dbReference type="PANTHER" id="PTHR13847">
    <property type="entry name" value="SARCOSINE DEHYDROGENASE-RELATED"/>
    <property type="match status" value="1"/>
</dbReference>
<dbReference type="EMBL" id="LT629776">
    <property type="protein sequence ID" value="SDS79409.1"/>
    <property type="molecule type" value="Genomic_DNA"/>
</dbReference>
<dbReference type="GO" id="GO:0050660">
    <property type="term" value="F:flavin adenine dinucleotide binding"/>
    <property type="evidence" value="ECO:0007669"/>
    <property type="project" value="InterPro"/>
</dbReference>
<name>A0A1H1V565_9CELL</name>
<protein>
    <recommendedName>
        <fullName evidence="5">glycine oxidase</fullName>
        <ecNumber evidence="5">1.4.3.19</ecNumber>
    </recommendedName>
</protein>
<evidence type="ECO:0000313" key="8">
    <source>
        <dbReference type="Proteomes" id="UP000185663"/>
    </source>
</evidence>
<keyword evidence="3" id="KW-0560">Oxidoreductase</keyword>
<sequence>MSKHSDVLVVGAGIIGLTAAWRAACRGLSVTVLDPTPRDGASMAAAGMLAAVCEADFGEPELAAMNVDSAARWPDFAAELEKASRLDVGLRQTGTLTLAFDPDDLAETRRLIDLQHRWGLVSEEISTAQARRISPLVGRVAGGAWMPDDHQVDPRATTRALDAAARAAGAVVVECRAVRLTSASGRVVGAVDAAGVDRTADLVVVAAGVSSTGLLATAGIHAPLRPVKGITLRLAAEPWFDVEPVVRARVQGRAVYAVTRVADESGFREVVIGASSDEKPDDRRVEAGSVFALLRDARAVLPGIDELDLREASPRVRPSAPDNLPYLDASVDGLLVATGHGRNGILLTPLTSAVVDATLDETDLPDVVAPAMMNRHTRIRTEEAS</sequence>
<dbReference type="GO" id="GO:0009228">
    <property type="term" value="P:thiamine biosynthetic process"/>
    <property type="evidence" value="ECO:0007669"/>
    <property type="project" value="UniProtKB-KW"/>
</dbReference>
<dbReference type="Proteomes" id="UP000185663">
    <property type="component" value="Chromosome I"/>
</dbReference>
<keyword evidence="2" id="KW-0784">Thiamine biosynthesis</keyword>
<dbReference type="STRING" id="545619.SAMN04489860_2384"/>
<dbReference type="Gene3D" id="3.50.50.60">
    <property type="entry name" value="FAD/NAD(P)-binding domain"/>
    <property type="match status" value="1"/>
</dbReference>
<dbReference type="InterPro" id="IPR012727">
    <property type="entry name" value="Gly_oxidase_ThiO"/>
</dbReference>
<dbReference type="GO" id="GO:0009229">
    <property type="term" value="P:thiamine diphosphate biosynthetic process"/>
    <property type="evidence" value="ECO:0007669"/>
    <property type="project" value="UniProtKB-UniPathway"/>
</dbReference>
<evidence type="ECO:0000256" key="2">
    <source>
        <dbReference type="ARBA" id="ARBA00022977"/>
    </source>
</evidence>
<dbReference type="SUPFAM" id="SSF54373">
    <property type="entry name" value="FAD-linked reductases, C-terminal domain"/>
    <property type="match status" value="1"/>
</dbReference>
<evidence type="ECO:0000256" key="4">
    <source>
        <dbReference type="ARBA" id="ARBA00049872"/>
    </source>
</evidence>
<dbReference type="AlphaFoldDB" id="A0A1H1V565"/>
<gene>
    <name evidence="7" type="ORF">SAMN04489860_2384</name>
</gene>
<dbReference type="Gene3D" id="3.30.9.10">
    <property type="entry name" value="D-Amino Acid Oxidase, subunit A, domain 2"/>
    <property type="match status" value="1"/>
</dbReference>
<dbReference type="PANTHER" id="PTHR13847:SF289">
    <property type="entry name" value="GLYCINE OXIDASE"/>
    <property type="match status" value="1"/>
</dbReference>
<dbReference type="GO" id="GO:0043799">
    <property type="term" value="F:glycine oxidase activity"/>
    <property type="evidence" value="ECO:0007669"/>
    <property type="project" value="UniProtKB-EC"/>
</dbReference>
<dbReference type="InterPro" id="IPR006076">
    <property type="entry name" value="FAD-dep_OxRdtase"/>
</dbReference>
<dbReference type="RefSeq" id="WP_083372639.1">
    <property type="nucleotide sequence ID" value="NZ_LT629776.1"/>
</dbReference>
<accession>A0A1H1V565</accession>